<protein>
    <submittedName>
        <fullName evidence="2">Bile acid:Na+ symporter, BASS family</fullName>
    </submittedName>
</protein>
<sequence>MPALALPLSLLAWLGRQGTRAVAISALLGMVLPPLSALFRPLVEEAIFVLLVLAFLRVDPVAVVAHVRRPKLVALSLVWMLLAVPIAVGLLLKVSGLTALHPDIALAAFIVTAAPPIMSAPAFIALIGLDGALSLALVGCGMLLTPITAPLIGGLLLGESLPIDAFALGLRLTGLLAASAGMALLIRRFAGNARVVGAKEHIDGLNVLILFIFAVAVMDGVAERFMAAPLFTLAVAALTFAVALTQMGVTLLVFSRVRRDQGFVIGHAVGNRNMGLLVAALGGTLPDLAWLYFGLGQLPIYLLPWLLKPLANRIAADQAERDRDHGSAAPGG</sequence>
<dbReference type="AlphaFoldDB" id="A0A285R4P1"/>
<keyword evidence="1" id="KW-1133">Transmembrane helix</keyword>
<dbReference type="RefSeq" id="WP_067216850.1">
    <property type="nucleotide sequence ID" value="NZ_JAJGNR010000001.1"/>
</dbReference>
<dbReference type="Proteomes" id="UP000219331">
    <property type="component" value="Unassembled WGS sequence"/>
</dbReference>
<keyword evidence="1" id="KW-0812">Transmembrane</keyword>
<keyword evidence="1" id="KW-0472">Membrane</keyword>
<feature type="transmembrane region" description="Helical" evidence="1">
    <location>
        <begin position="47"/>
        <end position="65"/>
    </location>
</feature>
<feature type="transmembrane region" description="Helical" evidence="1">
    <location>
        <begin position="104"/>
        <end position="128"/>
    </location>
</feature>
<feature type="transmembrane region" description="Helical" evidence="1">
    <location>
        <begin position="135"/>
        <end position="157"/>
    </location>
</feature>
<evidence type="ECO:0000313" key="2">
    <source>
        <dbReference type="EMBL" id="SOB89095.1"/>
    </source>
</evidence>
<feature type="transmembrane region" description="Helical" evidence="1">
    <location>
        <begin position="228"/>
        <end position="254"/>
    </location>
</feature>
<feature type="transmembrane region" description="Helical" evidence="1">
    <location>
        <begin position="275"/>
        <end position="295"/>
    </location>
</feature>
<feature type="transmembrane region" description="Helical" evidence="1">
    <location>
        <begin position="72"/>
        <end position="92"/>
    </location>
</feature>
<organism evidence="2 3">
    <name type="scientific">Stappia indica</name>
    <dbReference type="NCBI Taxonomy" id="538381"/>
    <lineage>
        <taxon>Bacteria</taxon>
        <taxon>Pseudomonadati</taxon>
        <taxon>Pseudomonadota</taxon>
        <taxon>Alphaproteobacteria</taxon>
        <taxon>Hyphomicrobiales</taxon>
        <taxon>Stappiaceae</taxon>
        <taxon>Stappia</taxon>
    </lineage>
</organism>
<evidence type="ECO:0000256" key="1">
    <source>
        <dbReference type="SAM" id="Phobius"/>
    </source>
</evidence>
<gene>
    <name evidence="2" type="ORF">SAMN05421512_1013</name>
</gene>
<dbReference type="InterPro" id="IPR038770">
    <property type="entry name" value="Na+/solute_symporter_sf"/>
</dbReference>
<keyword evidence="3" id="KW-1185">Reference proteome</keyword>
<reference evidence="2 3" key="1">
    <citation type="submission" date="2017-08" db="EMBL/GenBank/DDBJ databases">
        <authorList>
            <person name="de Groot N.N."/>
        </authorList>
    </citation>
    <scope>NUCLEOTIDE SEQUENCE [LARGE SCALE GENOMIC DNA]</scope>
    <source>
        <strain evidence="2 3">USBA 352</strain>
    </source>
</reference>
<evidence type="ECO:0000313" key="3">
    <source>
        <dbReference type="Proteomes" id="UP000219331"/>
    </source>
</evidence>
<dbReference type="STRING" id="538381.GCA_001696535_01084"/>
<feature type="transmembrane region" description="Helical" evidence="1">
    <location>
        <begin position="163"/>
        <end position="185"/>
    </location>
</feature>
<accession>A0A285R4P1</accession>
<dbReference type="OrthoDB" id="7262824at2"/>
<feature type="transmembrane region" description="Helical" evidence="1">
    <location>
        <begin position="205"/>
        <end position="222"/>
    </location>
</feature>
<proteinExistence type="predicted"/>
<dbReference type="EMBL" id="OBML01000001">
    <property type="protein sequence ID" value="SOB89095.1"/>
    <property type="molecule type" value="Genomic_DNA"/>
</dbReference>
<name>A0A285R4P1_9HYPH</name>
<dbReference type="Gene3D" id="1.20.1530.20">
    <property type="match status" value="1"/>
</dbReference>